<sequence length="66" mass="7700">MAYFRAERVLRSMQWRWFVLVVAGFLVLLQMKLQARQEKGPLVFFGVAWKQVVEEPGLRAMSSLAE</sequence>
<dbReference type="AlphaFoldDB" id="A0AAV7PH08"/>
<organism evidence="1 2">
    <name type="scientific">Pleurodeles waltl</name>
    <name type="common">Iberian ribbed newt</name>
    <dbReference type="NCBI Taxonomy" id="8319"/>
    <lineage>
        <taxon>Eukaryota</taxon>
        <taxon>Metazoa</taxon>
        <taxon>Chordata</taxon>
        <taxon>Craniata</taxon>
        <taxon>Vertebrata</taxon>
        <taxon>Euteleostomi</taxon>
        <taxon>Amphibia</taxon>
        <taxon>Batrachia</taxon>
        <taxon>Caudata</taxon>
        <taxon>Salamandroidea</taxon>
        <taxon>Salamandridae</taxon>
        <taxon>Pleurodelinae</taxon>
        <taxon>Pleurodeles</taxon>
    </lineage>
</organism>
<protein>
    <submittedName>
        <fullName evidence="1">Uncharacterized protein</fullName>
    </submittedName>
</protein>
<evidence type="ECO:0000313" key="1">
    <source>
        <dbReference type="EMBL" id="KAJ1127538.1"/>
    </source>
</evidence>
<keyword evidence="2" id="KW-1185">Reference proteome</keyword>
<reference evidence="1" key="1">
    <citation type="journal article" date="2022" name="bioRxiv">
        <title>Sequencing and chromosome-scale assembly of the giantPleurodeles waltlgenome.</title>
        <authorList>
            <person name="Brown T."/>
            <person name="Elewa A."/>
            <person name="Iarovenko S."/>
            <person name="Subramanian E."/>
            <person name="Araus A.J."/>
            <person name="Petzold A."/>
            <person name="Susuki M."/>
            <person name="Suzuki K.-i.T."/>
            <person name="Hayashi T."/>
            <person name="Toyoda A."/>
            <person name="Oliveira C."/>
            <person name="Osipova E."/>
            <person name="Leigh N.D."/>
            <person name="Simon A."/>
            <person name="Yun M.H."/>
        </authorList>
    </citation>
    <scope>NUCLEOTIDE SEQUENCE</scope>
    <source>
        <strain evidence="1">20211129_DDA</strain>
        <tissue evidence="1">Liver</tissue>
    </source>
</reference>
<accession>A0AAV7PH08</accession>
<dbReference type="Proteomes" id="UP001066276">
    <property type="component" value="Chromosome 7"/>
</dbReference>
<evidence type="ECO:0000313" key="2">
    <source>
        <dbReference type="Proteomes" id="UP001066276"/>
    </source>
</evidence>
<proteinExistence type="predicted"/>
<gene>
    <name evidence="1" type="ORF">NDU88_005937</name>
</gene>
<comment type="caution">
    <text evidence="1">The sequence shown here is derived from an EMBL/GenBank/DDBJ whole genome shotgun (WGS) entry which is preliminary data.</text>
</comment>
<name>A0AAV7PH08_PLEWA</name>
<dbReference type="EMBL" id="JANPWB010000011">
    <property type="protein sequence ID" value="KAJ1127538.1"/>
    <property type="molecule type" value="Genomic_DNA"/>
</dbReference>